<gene>
    <name evidence="2" type="ORF">E2C01_067319</name>
</gene>
<organism evidence="2 3">
    <name type="scientific">Portunus trituberculatus</name>
    <name type="common">Swimming crab</name>
    <name type="synonym">Neptunus trituberculatus</name>
    <dbReference type="NCBI Taxonomy" id="210409"/>
    <lineage>
        <taxon>Eukaryota</taxon>
        <taxon>Metazoa</taxon>
        <taxon>Ecdysozoa</taxon>
        <taxon>Arthropoda</taxon>
        <taxon>Crustacea</taxon>
        <taxon>Multicrustacea</taxon>
        <taxon>Malacostraca</taxon>
        <taxon>Eumalacostraca</taxon>
        <taxon>Eucarida</taxon>
        <taxon>Decapoda</taxon>
        <taxon>Pleocyemata</taxon>
        <taxon>Brachyura</taxon>
        <taxon>Eubrachyura</taxon>
        <taxon>Portunoidea</taxon>
        <taxon>Portunidae</taxon>
        <taxon>Portuninae</taxon>
        <taxon>Portunus</taxon>
    </lineage>
</organism>
<reference evidence="2 3" key="1">
    <citation type="submission" date="2019-05" db="EMBL/GenBank/DDBJ databases">
        <title>Another draft genome of Portunus trituberculatus and its Hox gene families provides insights of decapod evolution.</title>
        <authorList>
            <person name="Jeong J.-H."/>
            <person name="Song I."/>
            <person name="Kim S."/>
            <person name="Choi T."/>
            <person name="Kim D."/>
            <person name="Ryu S."/>
            <person name="Kim W."/>
        </authorList>
    </citation>
    <scope>NUCLEOTIDE SEQUENCE [LARGE SCALE GENOMIC DNA]</scope>
    <source>
        <tissue evidence="2">Muscle</tissue>
    </source>
</reference>
<dbReference type="EMBL" id="VSRR010035875">
    <property type="protein sequence ID" value="MPC73003.1"/>
    <property type="molecule type" value="Genomic_DNA"/>
</dbReference>
<accession>A0A5B7HSB0</accession>
<comment type="caution">
    <text evidence="2">The sequence shown here is derived from an EMBL/GenBank/DDBJ whole genome shotgun (WGS) entry which is preliminary data.</text>
</comment>
<evidence type="ECO:0000256" key="1">
    <source>
        <dbReference type="SAM" id="MobiDB-lite"/>
    </source>
</evidence>
<evidence type="ECO:0000313" key="2">
    <source>
        <dbReference type="EMBL" id="MPC73003.1"/>
    </source>
</evidence>
<feature type="region of interest" description="Disordered" evidence="1">
    <location>
        <begin position="56"/>
        <end position="87"/>
    </location>
</feature>
<dbReference type="Proteomes" id="UP000324222">
    <property type="component" value="Unassembled WGS sequence"/>
</dbReference>
<evidence type="ECO:0000313" key="3">
    <source>
        <dbReference type="Proteomes" id="UP000324222"/>
    </source>
</evidence>
<name>A0A5B7HSB0_PORTR</name>
<proteinExistence type="predicted"/>
<keyword evidence="3" id="KW-1185">Reference proteome</keyword>
<protein>
    <submittedName>
        <fullName evidence="2">Uncharacterized protein</fullName>
    </submittedName>
</protein>
<sequence length="87" mass="9730">MAWTAEQTTILPELQPEDSQTSYRTLLLRLPASTLIQIQLQNVVGKMPPTTLFYGQCPKTPEARPERPPCSSFGSEEHLSPRESTTT</sequence>
<dbReference type="AlphaFoldDB" id="A0A5B7HSB0"/>